<feature type="domain" description="Major facilitator superfamily (MFS) profile" evidence="4">
    <location>
        <begin position="284"/>
        <end position="465"/>
    </location>
</feature>
<dbReference type="PANTHER" id="PTHR11360">
    <property type="entry name" value="MONOCARBOXYLATE TRANSPORTER"/>
    <property type="match status" value="1"/>
</dbReference>
<dbReference type="InterPro" id="IPR011701">
    <property type="entry name" value="MFS"/>
</dbReference>
<evidence type="ECO:0000313" key="5">
    <source>
        <dbReference type="EMBL" id="KAL0059454.1"/>
    </source>
</evidence>
<comment type="subcellular location">
    <subcellularLocation>
        <location evidence="1">Membrane</location>
        <topology evidence="1">Multi-pass membrane protein</topology>
    </subcellularLocation>
</comment>
<proteinExistence type="inferred from homology"/>
<dbReference type="SUPFAM" id="SSF103473">
    <property type="entry name" value="MFS general substrate transporter"/>
    <property type="match status" value="1"/>
</dbReference>
<dbReference type="InterPro" id="IPR020846">
    <property type="entry name" value="MFS_dom"/>
</dbReference>
<protein>
    <recommendedName>
        <fullName evidence="4">Major facilitator superfamily (MFS) profile domain-containing protein</fullName>
    </recommendedName>
</protein>
<dbReference type="PROSITE" id="PS50850">
    <property type="entry name" value="MFS"/>
    <property type="match status" value="1"/>
</dbReference>
<dbReference type="Gene3D" id="1.20.1250.20">
    <property type="entry name" value="MFS general substrate transporter like domains"/>
    <property type="match status" value="2"/>
</dbReference>
<dbReference type="PANTHER" id="PTHR11360:SF284">
    <property type="entry name" value="EG:103B4.3 PROTEIN-RELATED"/>
    <property type="match status" value="1"/>
</dbReference>
<feature type="transmembrane region" description="Helical" evidence="3">
    <location>
        <begin position="319"/>
        <end position="338"/>
    </location>
</feature>
<keyword evidence="6" id="KW-1185">Reference proteome</keyword>
<evidence type="ECO:0000259" key="4">
    <source>
        <dbReference type="PROSITE" id="PS50850"/>
    </source>
</evidence>
<dbReference type="Proteomes" id="UP001437256">
    <property type="component" value="Unassembled WGS sequence"/>
</dbReference>
<evidence type="ECO:0000256" key="2">
    <source>
        <dbReference type="ARBA" id="ARBA00006727"/>
    </source>
</evidence>
<feature type="transmembrane region" description="Helical" evidence="3">
    <location>
        <begin position="105"/>
        <end position="125"/>
    </location>
</feature>
<evidence type="ECO:0000256" key="3">
    <source>
        <dbReference type="SAM" id="Phobius"/>
    </source>
</evidence>
<evidence type="ECO:0000313" key="6">
    <source>
        <dbReference type="Proteomes" id="UP001437256"/>
    </source>
</evidence>
<feature type="transmembrane region" description="Helical" evidence="3">
    <location>
        <begin position="350"/>
        <end position="368"/>
    </location>
</feature>
<dbReference type="InterPro" id="IPR036259">
    <property type="entry name" value="MFS_trans_sf"/>
</dbReference>
<feature type="transmembrane region" description="Helical" evidence="3">
    <location>
        <begin position="209"/>
        <end position="228"/>
    </location>
</feature>
<feature type="transmembrane region" description="Helical" evidence="3">
    <location>
        <begin position="240"/>
        <end position="258"/>
    </location>
</feature>
<feature type="transmembrane region" description="Helical" evidence="3">
    <location>
        <begin position="65"/>
        <end position="85"/>
    </location>
</feature>
<feature type="transmembrane region" description="Helical" evidence="3">
    <location>
        <begin position="146"/>
        <end position="167"/>
    </location>
</feature>
<organism evidence="5 6">
    <name type="scientific">Marasmius tenuissimus</name>
    <dbReference type="NCBI Taxonomy" id="585030"/>
    <lineage>
        <taxon>Eukaryota</taxon>
        <taxon>Fungi</taxon>
        <taxon>Dikarya</taxon>
        <taxon>Basidiomycota</taxon>
        <taxon>Agaricomycotina</taxon>
        <taxon>Agaricomycetes</taxon>
        <taxon>Agaricomycetidae</taxon>
        <taxon>Agaricales</taxon>
        <taxon>Marasmiineae</taxon>
        <taxon>Marasmiaceae</taxon>
        <taxon>Marasmius</taxon>
    </lineage>
</organism>
<keyword evidence="3" id="KW-0472">Membrane</keyword>
<sequence>MNTAEKRTTVLLGSSTAAAAREKVQKKSNGDSVIIEVKPVEYVDDVSEVVLLGENEPPPDGGLRAWLVVFGAFCSSFTTFGYINAWGVFQAYYEQNILQDSPPSTIAWIGSVQVTGPLFVIMRILKWKQYSLLFFPGLIVGRLFDMGYFRVNLIWASTLLVLSIFVVPECKEFWHFLLCQGFATGLAAGTIFGPCIALVTQWFSKRRGLALGLFTTGSAAGGTVIPITVRSLIPRIGYPWTMRVLGFITLIVQGLAILTMRRRTTPSRVPGAPFFTFSFFKLPSYSLYCLSTFTVFLGFYTLLTYVASTAASLGVPENASFFFVAYCNAASGLGRVFAGLVADRFGALNVMIPLTAICGIMTYAWPFAKTEGQLIAICIIYGTCTGSYAALLPGPVVPMGDIKQVGQRIGMMLTILAFGGLLGPPTSGEVNTQYGLKAMGFYAGSIVLFGVFLMCIVRALLAKGR</sequence>
<comment type="similarity">
    <text evidence="2">Belongs to the major facilitator superfamily. Monocarboxylate porter (TC 2.A.1.13) family.</text>
</comment>
<gene>
    <name evidence="5" type="ORF">AAF712_013798</name>
</gene>
<accession>A0ABR2ZEP6</accession>
<dbReference type="EMBL" id="JBBXMP010000226">
    <property type="protein sequence ID" value="KAL0059454.1"/>
    <property type="molecule type" value="Genomic_DNA"/>
</dbReference>
<keyword evidence="3" id="KW-0812">Transmembrane</keyword>
<comment type="caution">
    <text evidence="5">The sequence shown here is derived from an EMBL/GenBank/DDBJ whole genome shotgun (WGS) entry which is preliminary data.</text>
</comment>
<evidence type="ECO:0000256" key="1">
    <source>
        <dbReference type="ARBA" id="ARBA00004141"/>
    </source>
</evidence>
<keyword evidence="3" id="KW-1133">Transmembrane helix</keyword>
<feature type="transmembrane region" description="Helical" evidence="3">
    <location>
        <begin position="409"/>
        <end position="427"/>
    </location>
</feature>
<dbReference type="Pfam" id="PF07690">
    <property type="entry name" value="MFS_1"/>
    <property type="match status" value="1"/>
</dbReference>
<feature type="transmembrane region" description="Helical" evidence="3">
    <location>
        <begin position="374"/>
        <end position="397"/>
    </location>
</feature>
<reference evidence="5 6" key="1">
    <citation type="submission" date="2024-05" db="EMBL/GenBank/DDBJ databases">
        <title>A draft genome resource for the thread blight pathogen Marasmius tenuissimus strain MS-2.</title>
        <authorList>
            <person name="Yulfo-Soto G.E."/>
            <person name="Baruah I.K."/>
            <person name="Amoako-Attah I."/>
            <person name="Bukari Y."/>
            <person name="Meinhardt L.W."/>
            <person name="Bailey B.A."/>
            <person name="Cohen S.P."/>
        </authorList>
    </citation>
    <scope>NUCLEOTIDE SEQUENCE [LARGE SCALE GENOMIC DNA]</scope>
    <source>
        <strain evidence="5 6">MS-2</strain>
    </source>
</reference>
<feature type="transmembrane region" description="Helical" evidence="3">
    <location>
        <begin position="285"/>
        <end position="307"/>
    </location>
</feature>
<dbReference type="InterPro" id="IPR050327">
    <property type="entry name" value="Proton-linked_MCT"/>
</dbReference>
<feature type="transmembrane region" description="Helical" evidence="3">
    <location>
        <begin position="439"/>
        <end position="461"/>
    </location>
</feature>
<feature type="transmembrane region" description="Helical" evidence="3">
    <location>
        <begin position="173"/>
        <end position="197"/>
    </location>
</feature>
<name>A0ABR2ZEP6_9AGAR</name>